<dbReference type="Proteomes" id="UP001341840">
    <property type="component" value="Unassembled WGS sequence"/>
</dbReference>
<organism evidence="1 2">
    <name type="scientific">Stylosanthes scabra</name>
    <dbReference type="NCBI Taxonomy" id="79078"/>
    <lineage>
        <taxon>Eukaryota</taxon>
        <taxon>Viridiplantae</taxon>
        <taxon>Streptophyta</taxon>
        <taxon>Embryophyta</taxon>
        <taxon>Tracheophyta</taxon>
        <taxon>Spermatophyta</taxon>
        <taxon>Magnoliopsida</taxon>
        <taxon>eudicotyledons</taxon>
        <taxon>Gunneridae</taxon>
        <taxon>Pentapetalae</taxon>
        <taxon>rosids</taxon>
        <taxon>fabids</taxon>
        <taxon>Fabales</taxon>
        <taxon>Fabaceae</taxon>
        <taxon>Papilionoideae</taxon>
        <taxon>50 kb inversion clade</taxon>
        <taxon>dalbergioids sensu lato</taxon>
        <taxon>Dalbergieae</taxon>
        <taxon>Pterocarpus clade</taxon>
        <taxon>Stylosanthes</taxon>
    </lineage>
</organism>
<name>A0ABU6XWU8_9FABA</name>
<evidence type="ECO:0000313" key="1">
    <source>
        <dbReference type="EMBL" id="MED6200978.1"/>
    </source>
</evidence>
<evidence type="ECO:0008006" key="3">
    <source>
        <dbReference type="Google" id="ProtNLM"/>
    </source>
</evidence>
<keyword evidence="2" id="KW-1185">Reference proteome</keyword>
<gene>
    <name evidence="1" type="ORF">PIB30_090482</name>
</gene>
<accession>A0ABU6XWU8</accession>
<proteinExistence type="predicted"/>
<protein>
    <recommendedName>
        <fullName evidence="3">Secreted protein</fullName>
    </recommendedName>
</protein>
<reference evidence="1 2" key="1">
    <citation type="journal article" date="2023" name="Plants (Basel)">
        <title>Bridging the Gap: Combining Genomics and Transcriptomics Approaches to Understand Stylosanthes scabra, an Orphan Legume from the Brazilian Caatinga.</title>
        <authorList>
            <person name="Ferreira-Neto J.R.C."/>
            <person name="da Silva M.D."/>
            <person name="Binneck E."/>
            <person name="de Melo N.F."/>
            <person name="da Silva R.H."/>
            <person name="de Melo A.L.T.M."/>
            <person name="Pandolfi V."/>
            <person name="Bustamante F.O."/>
            <person name="Brasileiro-Vidal A.C."/>
            <person name="Benko-Iseppon A.M."/>
        </authorList>
    </citation>
    <scope>NUCLEOTIDE SEQUENCE [LARGE SCALE GENOMIC DNA]</scope>
    <source>
        <tissue evidence="1">Leaves</tissue>
    </source>
</reference>
<evidence type="ECO:0000313" key="2">
    <source>
        <dbReference type="Proteomes" id="UP001341840"/>
    </source>
</evidence>
<dbReference type="EMBL" id="JASCZI010213199">
    <property type="protein sequence ID" value="MED6200978.1"/>
    <property type="molecule type" value="Genomic_DNA"/>
</dbReference>
<comment type="caution">
    <text evidence="1">The sequence shown here is derived from an EMBL/GenBank/DDBJ whole genome shotgun (WGS) entry which is preliminary data.</text>
</comment>
<sequence>MNLTSSRFCTCFFISAAFSGLVRRNLCATDLLPSSTESLWLEKFGPIPGMLAAVHANKSTFLLRKWVSCALISSKKCFATIVPARLLVRSVPCQVPLSAEAFPEFFFRVAQGLQDGP</sequence>